<accession>A9WLG1</accession>
<evidence type="ECO:0000313" key="5">
    <source>
        <dbReference type="EMBL" id="ABY22360.1"/>
    </source>
</evidence>
<evidence type="ECO:0000256" key="3">
    <source>
        <dbReference type="SAM" id="MobiDB-lite"/>
    </source>
</evidence>
<keyword evidence="6" id="KW-1185">Reference proteome</keyword>
<dbReference type="GO" id="GO:0046872">
    <property type="term" value="F:metal ion binding"/>
    <property type="evidence" value="ECO:0007669"/>
    <property type="project" value="UniProtKB-KW"/>
</dbReference>
<dbReference type="InterPro" id="IPR036663">
    <property type="entry name" value="Fumarylacetoacetase_C_sf"/>
</dbReference>
<dbReference type="GO" id="GO:0016787">
    <property type="term" value="F:hydrolase activity"/>
    <property type="evidence" value="ECO:0007669"/>
    <property type="project" value="UniProtKB-KW"/>
</dbReference>
<evidence type="ECO:0000256" key="2">
    <source>
        <dbReference type="ARBA" id="ARBA00022723"/>
    </source>
</evidence>
<dbReference type="PANTHER" id="PTHR42796">
    <property type="entry name" value="FUMARYLACETOACETATE HYDROLASE DOMAIN-CONTAINING PROTEIN 2A-RELATED"/>
    <property type="match status" value="1"/>
</dbReference>
<dbReference type="KEGG" id="rsa:RSal33209_0612"/>
<dbReference type="InterPro" id="IPR011234">
    <property type="entry name" value="Fumarylacetoacetase-like_C"/>
</dbReference>
<dbReference type="eggNOG" id="COG0179">
    <property type="taxonomic scope" value="Bacteria"/>
</dbReference>
<dbReference type="Proteomes" id="UP000002007">
    <property type="component" value="Chromosome"/>
</dbReference>
<dbReference type="Gene3D" id="3.90.850.10">
    <property type="entry name" value="Fumarylacetoacetase-like, C-terminal domain"/>
    <property type="match status" value="1"/>
</dbReference>
<sequence length="319" mass="34048">MDTKPTAKRSSASKKKSPRSSEPAPVPPKQKRQIVRIANHDHRAVLLATDESGIDIHTASEGRFGPDLPAIYQQWEEFTAWASTLAGTAADVIVDRSRLGSPSPAPRQVFAIGLNYSDHAKESGFAQPDSLPPVFTKFPTCITGPDTTVVLPEGGNVDWEVELVAVIGSEAKNFSAAEAWNYVSGLSVGQDISERVSQLRGPAPEFGLGKSFPSFGPVGPWLVTPDEFTNPDDLSIECSVDGEEVQKSRTSELIFSVPALIEGLSHTLTLLPGDIIFTGTPAGVGLGRSPQRFIKPGETLISRIEGIGEISQTFTTAGN</sequence>
<dbReference type="Pfam" id="PF01557">
    <property type="entry name" value="FAA_hydrolase"/>
    <property type="match status" value="1"/>
</dbReference>
<comment type="similarity">
    <text evidence="1">Belongs to the FAH family.</text>
</comment>
<dbReference type="EMBL" id="CP000910">
    <property type="protein sequence ID" value="ABY22360.1"/>
    <property type="molecule type" value="Genomic_DNA"/>
</dbReference>
<evidence type="ECO:0000256" key="1">
    <source>
        <dbReference type="ARBA" id="ARBA00010211"/>
    </source>
</evidence>
<proteinExistence type="inferred from homology"/>
<dbReference type="SMR" id="A9WLG1"/>
<evidence type="ECO:0000259" key="4">
    <source>
        <dbReference type="Pfam" id="PF01557"/>
    </source>
</evidence>
<dbReference type="HOGENOM" id="CLU_028458_3_0_11"/>
<dbReference type="InterPro" id="IPR051121">
    <property type="entry name" value="FAH"/>
</dbReference>
<dbReference type="AlphaFoldDB" id="A9WLG1"/>
<keyword evidence="5" id="KW-0378">Hydrolase</keyword>
<dbReference type="STRING" id="288705.RSal33209_0612"/>
<feature type="region of interest" description="Disordered" evidence="3">
    <location>
        <begin position="1"/>
        <end position="31"/>
    </location>
</feature>
<protein>
    <submittedName>
        <fullName evidence="5">Fumarylacetoacetate (FAA) hydrolase family</fullName>
    </submittedName>
</protein>
<evidence type="ECO:0000313" key="6">
    <source>
        <dbReference type="Proteomes" id="UP000002007"/>
    </source>
</evidence>
<dbReference type="PANTHER" id="PTHR42796:SF4">
    <property type="entry name" value="FUMARYLACETOACETATE HYDROLASE DOMAIN-CONTAINING PROTEIN 2A"/>
    <property type="match status" value="1"/>
</dbReference>
<organism evidence="5 6">
    <name type="scientific">Renibacterium salmoninarum (strain ATCC 33209 / DSM 20767 / JCM 11484 / NBRC 15589 / NCIMB 2235)</name>
    <dbReference type="NCBI Taxonomy" id="288705"/>
    <lineage>
        <taxon>Bacteria</taxon>
        <taxon>Bacillati</taxon>
        <taxon>Actinomycetota</taxon>
        <taxon>Actinomycetes</taxon>
        <taxon>Micrococcales</taxon>
        <taxon>Micrococcaceae</taxon>
        <taxon>Renibacterium</taxon>
    </lineage>
</organism>
<reference evidence="6" key="1">
    <citation type="journal article" date="2008" name="J. Bacteriol.">
        <title>Genome sequence of the fish pathogen Renibacterium salmoninarum suggests reductive evolution away from an environmental Arthrobacter ancestor.</title>
        <authorList>
            <person name="Wiens G.D."/>
            <person name="Rockey D.D."/>
            <person name="Wu Z."/>
            <person name="Chang J."/>
            <person name="Levy R."/>
            <person name="Crane S."/>
            <person name="Chen D.S."/>
            <person name="Capri G.R."/>
            <person name="Burnett J.R."/>
            <person name="Sudheesh P.S."/>
            <person name="Schipma M.J."/>
            <person name="Burd H."/>
            <person name="Bhattacharyya A."/>
            <person name="Rhodes L.D."/>
            <person name="Kaul R."/>
            <person name="Strom M.S."/>
        </authorList>
    </citation>
    <scope>NUCLEOTIDE SEQUENCE [LARGE SCALE GENOMIC DNA]</scope>
    <source>
        <strain evidence="6">ATCC 33209 / DSM 20767 / JCM 11484 / NBRC 15589 / NCIMB 2235</strain>
    </source>
</reference>
<feature type="domain" description="Fumarylacetoacetase-like C-terminal" evidence="4">
    <location>
        <begin position="109"/>
        <end position="314"/>
    </location>
</feature>
<gene>
    <name evidence="5" type="ordered locus">RSal33209_0612</name>
</gene>
<name>A9WLG1_RENSM</name>
<dbReference type="SUPFAM" id="SSF56529">
    <property type="entry name" value="FAH"/>
    <property type="match status" value="1"/>
</dbReference>
<dbReference type="GO" id="GO:0044281">
    <property type="term" value="P:small molecule metabolic process"/>
    <property type="evidence" value="ECO:0007669"/>
    <property type="project" value="UniProtKB-ARBA"/>
</dbReference>
<keyword evidence="2" id="KW-0479">Metal-binding</keyword>